<evidence type="ECO:0000259" key="3">
    <source>
        <dbReference type="Pfam" id="PF00326"/>
    </source>
</evidence>
<keyword evidence="2" id="KW-0720">Serine protease</keyword>
<evidence type="ECO:0000313" key="4">
    <source>
        <dbReference type="EMBL" id="ADZ78916.1"/>
    </source>
</evidence>
<dbReference type="GO" id="GO:0004252">
    <property type="term" value="F:serine-type endopeptidase activity"/>
    <property type="evidence" value="ECO:0007669"/>
    <property type="project" value="TreeGrafter"/>
</dbReference>
<gene>
    <name evidence="4" type="ordered locus">Sph21_2362</name>
</gene>
<dbReference type="STRING" id="743722.Sph21_2362"/>
<dbReference type="Gene3D" id="3.40.50.1820">
    <property type="entry name" value="alpha/beta hydrolase"/>
    <property type="match status" value="1"/>
</dbReference>
<name>F4CDN6_SPHS2</name>
<organism evidence="4">
    <name type="scientific">Sphingobacterium sp. (strain 21)</name>
    <dbReference type="NCBI Taxonomy" id="743722"/>
    <lineage>
        <taxon>Bacteria</taxon>
        <taxon>Pseudomonadati</taxon>
        <taxon>Bacteroidota</taxon>
        <taxon>Sphingobacteriia</taxon>
        <taxon>Sphingobacteriales</taxon>
        <taxon>Sphingobacteriaceae</taxon>
        <taxon>Sphingobacterium</taxon>
    </lineage>
</organism>
<feature type="domain" description="Peptidase S9 prolyl oligopeptidase catalytic" evidence="3">
    <location>
        <begin position="528"/>
        <end position="734"/>
    </location>
</feature>
<dbReference type="eggNOG" id="COG1506">
    <property type="taxonomic scope" value="Bacteria"/>
</dbReference>
<dbReference type="InterPro" id="IPR011042">
    <property type="entry name" value="6-blade_b-propeller_TolB-like"/>
</dbReference>
<dbReference type="InterPro" id="IPR001375">
    <property type="entry name" value="Peptidase_S9_cat"/>
</dbReference>
<dbReference type="Pfam" id="PF07676">
    <property type="entry name" value="PD40"/>
    <property type="match status" value="2"/>
</dbReference>
<evidence type="ECO:0000256" key="2">
    <source>
        <dbReference type="ARBA" id="ARBA00022825"/>
    </source>
</evidence>
<dbReference type="eggNOG" id="COG0823">
    <property type="taxonomic scope" value="Bacteria"/>
</dbReference>
<reference evidence="4" key="1">
    <citation type="submission" date="2011-03" db="EMBL/GenBank/DDBJ databases">
        <title>Complete sequence of Sphingobacterium sp. 21.</title>
        <authorList>
            <consortium name="US DOE Joint Genome Institute"/>
            <person name="Lucas S."/>
            <person name="Copeland A."/>
            <person name="Lapidus A."/>
            <person name="Cheng J.-F."/>
            <person name="Goodwin L."/>
            <person name="Pitluck S."/>
            <person name="Davenport K."/>
            <person name="Detter J.C."/>
            <person name="Han C."/>
            <person name="Tapia R."/>
            <person name="Land M."/>
            <person name="Hauser L."/>
            <person name="Kyrpides N."/>
            <person name="Ivanova N."/>
            <person name="Ovchinnikova G."/>
            <person name="Pagani I."/>
            <person name="Siebers A.K."/>
            <person name="Allgaier M."/>
            <person name="Thelen M.P."/>
            <person name="Hugenholtz P."/>
            <person name="Woyke T."/>
        </authorList>
    </citation>
    <scope>NUCLEOTIDE SEQUENCE</scope>
    <source>
        <strain evidence="4">21</strain>
    </source>
</reference>
<dbReference type="PANTHER" id="PTHR42776">
    <property type="entry name" value="SERINE PEPTIDASE S9 FAMILY MEMBER"/>
    <property type="match status" value="1"/>
</dbReference>
<sequence>MFFAFFIYFPQVIHSIMVKRLLLLKLSVFISCAVTAQQPTESIQVTDMLNIQRINQLEISPDKKLILFNVQKIKGRESDVDNYEYDNQLWMANREEQYKLRQLTYSEQNPSQPSFSPRGSDILFVRTVKGKPQLFLMSLSGGEPMQLTDFKYGASSPKWSPDGKKIVFSATLKLEELLQDSLLNPKQQLPLWLSEKPGYRDNHYLGKSDAKANPNGNLAEVRAYLAQNEREYKAKVINKLQFQGEAATSSEMRFTHLFVISVLDGAPQTAPRAITTGFNSYSDPYFCNNDQIVVNGRLSDTIFPDRALESAVYKISLSNPLPQKILGKKELSYRINTVSPFGNYLIYSESMVATPNVPSVHVMDLTESKHLYPIDLDRNMGNFKWAEKEDQVYFTAQSNGGIPLYRFSLRGAKLEKLSSEHVGIEDYVIGKKVLVYTKTSVNNPCELEIADMDMKQTQRISSFNASWLKNRKLSLPEKHVFKNEEGMEVEYWVMKPIGFQEGKKYPLLLEIHGGPSAMWGPGENSMWHEYQFFCAKGYGIVYCNPRGSGGYGERFLRANMDNWGKGPAKDVLEALDRTVAEGWADTSRLLLTGGSYAGYLVSWIIGHDQRFKAACSQRGVYDLKTFFGEGNAWRLVPNYFGGYPWEEKTRQTIERESPINYVSNIKTPYIIFHGENDLRTGVIQSEMLYKSLKILGRPVEYVRHPGATHEITRSGDNRQRIDQMLRTYEFFERFIN</sequence>
<dbReference type="InterPro" id="IPR029058">
    <property type="entry name" value="AB_hydrolase_fold"/>
</dbReference>
<dbReference type="AlphaFoldDB" id="F4CDN6"/>
<dbReference type="HOGENOM" id="CLU_008615_2_1_10"/>
<dbReference type="Pfam" id="PF00326">
    <property type="entry name" value="Peptidase_S9"/>
    <property type="match status" value="1"/>
</dbReference>
<dbReference type="PATRIC" id="fig|743722.3.peg.2525"/>
<protein>
    <submittedName>
        <fullName evidence="4">Peptidase S9 prolyl oligopeptidase active site domain protein</fullName>
    </submittedName>
</protein>
<proteinExistence type="predicted"/>
<dbReference type="PANTHER" id="PTHR42776:SF27">
    <property type="entry name" value="DIPEPTIDYL PEPTIDASE FAMILY MEMBER 6"/>
    <property type="match status" value="1"/>
</dbReference>
<keyword evidence="1" id="KW-0378">Hydrolase</keyword>
<dbReference type="SUPFAM" id="SSF53474">
    <property type="entry name" value="alpha/beta-Hydrolases"/>
    <property type="match status" value="1"/>
</dbReference>
<dbReference type="KEGG" id="shg:Sph21_2362"/>
<dbReference type="GO" id="GO:0006508">
    <property type="term" value="P:proteolysis"/>
    <property type="evidence" value="ECO:0007669"/>
    <property type="project" value="InterPro"/>
</dbReference>
<keyword evidence="2" id="KW-0645">Protease</keyword>
<evidence type="ECO:0000256" key="1">
    <source>
        <dbReference type="ARBA" id="ARBA00022801"/>
    </source>
</evidence>
<dbReference type="EMBL" id="CP002584">
    <property type="protein sequence ID" value="ADZ78916.1"/>
    <property type="molecule type" value="Genomic_DNA"/>
</dbReference>
<dbReference type="SUPFAM" id="SSF82171">
    <property type="entry name" value="DPP6 N-terminal domain-like"/>
    <property type="match status" value="1"/>
</dbReference>
<dbReference type="Gene3D" id="2.120.10.30">
    <property type="entry name" value="TolB, C-terminal domain"/>
    <property type="match status" value="1"/>
</dbReference>
<dbReference type="InterPro" id="IPR011659">
    <property type="entry name" value="WD40"/>
</dbReference>
<accession>F4CDN6</accession>